<dbReference type="InterPro" id="IPR050398">
    <property type="entry name" value="HssS/ArlS-like"/>
</dbReference>
<dbReference type="CDD" id="cd00082">
    <property type="entry name" value="HisKA"/>
    <property type="match status" value="1"/>
</dbReference>
<dbReference type="PANTHER" id="PTHR45528:SF1">
    <property type="entry name" value="SENSOR HISTIDINE KINASE CPXA"/>
    <property type="match status" value="1"/>
</dbReference>
<feature type="domain" description="Histidine kinase" evidence="16">
    <location>
        <begin position="312"/>
        <end position="531"/>
    </location>
</feature>
<feature type="transmembrane region" description="Helical" evidence="15">
    <location>
        <begin position="188"/>
        <end position="208"/>
    </location>
</feature>
<dbReference type="GO" id="GO:0005524">
    <property type="term" value="F:ATP binding"/>
    <property type="evidence" value="ECO:0007669"/>
    <property type="project" value="UniProtKB-KW"/>
</dbReference>
<comment type="catalytic activity">
    <reaction evidence="1">
        <text>ATP + protein L-histidine = ADP + protein N-phospho-L-histidine.</text>
        <dbReference type="EC" id="2.7.13.3"/>
    </reaction>
</comment>
<dbReference type="GO" id="GO:0000155">
    <property type="term" value="F:phosphorelay sensor kinase activity"/>
    <property type="evidence" value="ECO:0007669"/>
    <property type="project" value="InterPro"/>
</dbReference>
<evidence type="ECO:0000256" key="15">
    <source>
        <dbReference type="SAM" id="Phobius"/>
    </source>
</evidence>
<dbReference type="AlphaFoldDB" id="A0A9D2RZF3"/>
<evidence type="ECO:0000313" key="18">
    <source>
        <dbReference type="Proteomes" id="UP000824214"/>
    </source>
</evidence>
<keyword evidence="9 17" id="KW-0418">Kinase</keyword>
<evidence type="ECO:0000259" key="16">
    <source>
        <dbReference type="PROSITE" id="PS50109"/>
    </source>
</evidence>
<accession>A0A9D2RZF3</accession>
<dbReference type="PROSITE" id="PS50109">
    <property type="entry name" value="HIS_KIN"/>
    <property type="match status" value="1"/>
</dbReference>
<reference evidence="17" key="1">
    <citation type="journal article" date="2021" name="PeerJ">
        <title>Extensive microbial diversity within the chicken gut microbiome revealed by metagenomics and culture.</title>
        <authorList>
            <person name="Gilroy R."/>
            <person name="Ravi A."/>
            <person name="Getino M."/>
            <person name="Pursley I."/>
            <person name="Horton D.L."/>
            <person name="Alikhan N.F."/>
            <person name="Baker D."/>
            <person name="Gharbi K."/>
            <person name="Hall N."/>
            <person name="Watson M."/>
            <person name="Adriaenssens E.M."/>
            <person name="Foster-Nyarko E."/>
            <person name="Jarju S."/>
            <person name="Secka A."/>
            <person name="Antonio M."/>
            <person name="Oren A."/>
            <person name="Chaudhuri R.R."/>
            <person name="La Ragione R."/>
            <person name="Hildebrand F."/>
            <person name="Pallen M.J."/>
        </authorList>
    </citation>
    <scope>NUCLEOTIDE SEQUENCE</scope>
    <source>
        <strain evidence="17">ChiBcolR8-3208</strain>
    </source>
</reference>
<feature type="transmembrane region" description="Helical" evidence="15">
    <location>
        <begin position="101"/>
        <end position="126"/>
    </location>
</feature>
<feature type="compositionally biased region" description="Pro residues" evidence="14">
    <location>
        <begin position="560"/>
        <end position="572"/>
    </location>
</feature>
<evidence type="ECO:0000256" key="2">
    <source>
        <dbReference type="ARBA" id="ARBA00004651"/>
    </source>
</evidence>
<keyword evidence="7 15" id="KW-0812">Transmembrane</keyword>
<dbReference type="InterPro" id="IPR003661">
    <property type="entry name" value="HisK_dim/P_dom"/>
</dbReference>
<evidence type="ECO:0000313" key="17">
    <source>
        <dbReference type="EMBL" id="HJB38463.1"/>
    </source>
</evidence>
<dbReference type="InterPro" id="IPR003594">
    <property type="entry name" value="HATPase_dom"/>
</dbReference>
<feature type="compositionally biased region" description="Low complexity" evidence="14">
    <location>
        <begin position="541"/>
        <end position="559"/>
    </location>
</feature>
<evidence type="ECO:0000256" key="1">
    <source>
        <dbReference type="ARBA" id="ARBA00000085"/>
    </source>
</evidence>
<reference evidence="17" key="2">
    <citation type="submission" date="2021-04" db="EMBL/GenBank/DDBJ databases">
        <authorList>
            <person name="Gilroy R."/>
        </authorList>
    </citation>
    <scope>NUCLEOTIDE SEQUENCE</scope>
    <source>
        <strain evidence="17">ChiBcolR8-3208</strain>
    </source>
</reference>
<dbReference type="EMBL" id="DWXZ01000221">
    <property type="protein sequence ID" value="HJB38463.1"/>
    <property type="molecule type" value="Genomic_DNA"/>
</dbReference>
<keyword evidence="12" id="KW-0902">Two-component regulatory system</keyword>
<protein>
    <recommendedName>
        <fullName evidence="3">histidine kinase</fullName>
        <ecNumber evidence="3">2.7.13.3</ecNumber>
    </recommendedName>
</protein>
<dbReference type="InterPro" id="IPR036890">
    <property type="entry name" value="HATPase_C_sf"/>
</dbReference>
<dbReference type="InterPro" id="IPR005467">
    <property type="entry name" value="His_kinase_dom"/>
</dbReference>
<evidence type="ECO:0000256" key="8">
    <source>
        <dbReference type="ARBA" id="ARBA00022741"/>
    </source>
</evidence>
<dbReference type="Pfam" id="PF02518">
    <property type="entry name" value="HATPase_c"/>
    <property type="match status" value="1"/>
</dbReference>
<evidence type="ECO:0000256" key="9">
    <source>
        <dbReference type="ARBA" id="ARBA00022777"/>
    </source>
</evidence>
<evidence type="ECO:0000256" key="14">
    <source>
        <dbReference type="SAM" id="MobiDB-lite"/>
    </source>
</evidence>
<keyword evidence="8" id="KW-0547">Nucleotide-binding</keyword>
<organism evidence="17 18">
    <name type="scientific">Candidatus Acutalibacter ornithocaccae</name>
    <dbReference type="NCBI Taxonomy" id="2838416"/>
    <lineage>
        <taxon>Bacteria</taxon>
        <taxon>Bacillati</taxon>
        <taxon>Bacillota</taxon>
        <taxon>Clostridia</taxon>
        <taxon>Eubacteriales</taxon>
        <taxon>Acutalibacteraceae</taxon>
        <taxon>Acutalibacter</taxon>
    </lineage>
</organism>
<keyword evidence="4" id="KW-1003">Cell membrane</keyword>
<dbReference type="SMART" id="SM00387">
    <property type="entry name" value="HATPase_c"/>
    <property type="match status" value="1"/>
</dbReference>
<evidence type="ECO:0000256" key="11">
    <source>
        <dbReference type="ARBA" id="ARBA00022989"/>
    </source>
</evidence>
<feature type="region of interest" description="Disordered" evidence="14">
    <location>
        <begin position="540"/>
        <end position="572"/>
    </location>
</feature>
<evidence type="ECO:0000256" key="13">
    <source>
        <dbReference type="ARBA" id="ARBA00023136"/>
    </source>
</evidence>
<evidence type="ECO:0000256" key="3">
    <source>
        <dbReference type="ARBA" id="ARBA00012438"/>
    </source>
</evidence>
<feature type="transmembrane region" description="Helical" evidence="15">
    <location>
        <begin position="132"/>
        <end position="150"/>
    </location>
</feature>
<keyword evidence="13 15" id="KW-0472">Membrane</keyword>
<evidence type="ECO:0000256" key="7">
    <source>
        <dbReference type="ARBA" id="ARBA00022692"/>
    </source>
</evidence>
<dbReference type="SUPFAM" id="SSF55874">
    <property type="entry name" value="ATPase domain of HSP90 chaperone/DNA topoisomerase II/histidine kinase"/>
    <property type="match status" value="1"/>
</dbReference>
<dbReference type="SMART" id="SM00388">
    <property type="entry name" value="HisKA"/>
    <property type="match status" value="1"/>
</dbReference>
<feature type="transmembrane region" description="Helical" evidence="15">
    <location>
        <begin position="220"/>
        <end position="242"/>
    </location>
</feature>
<comment type="subcellular location">
    <subcellularLocation>
        <location evidence="2">Cell membrane</location>
        <topology evidence="2">Multi-pass membrane protein</topology>
    </subcellularLocation>
</comment>
<comment type="caution">
    <text evidence="17">The sequence shown here is derived from an EMBL/GenBank/DDBJ whole genome shotgun (WGS) entry which is preliminary data.</text>
</comment>
<feature type="transmembrane region" description="Helical" evidence="15">
    <location>
        <begin position="20"/>
        <end position="44"/>
    </location>
</feature>
<gene>
    <name evidence="17" type="ORF">H9942_10445</name>
</gene>
<evidence type="ECO:0000256" key="10">
    <source>
        <dbReference type="ARBA" id="ARBA00022840"/>
    </source>
</evidence>
<name>A0A9D2RZF3_9FIRM</name>
<evidence type="ECO:0000256" key="5">
    <source>
        <dbReference type="ARBA" id="ARBA00022553"/>
    </source>
</evidence>
<dbReference type="InterPro" id="IPR036097">
    <property type="entry name" value="HisK_dim/P_sf"/>
</dbReference>
<dbReference type="EC" id="2.7.13.3" evidence="3"/>
<evidence type="ECO:0000256" key="6">
    <source>
        <dbReference type="ARBA" id="ARBA00022679"/>
    </source>
</evidence>
<keyword evidence="11 15" id="KW-1133">Transmembrane helix</keyword>
<feature type="transmembrane region" description="Helical" evidence="15">
    <location>
        <begin position="64"/>
        <end position="89"/>
    </location>
</feature>
<evidence type="ECO:0000256" key="4">
    <source>
        <dbReference type="ARBA" id="ARBA00022475"/>
    </source>
</evidence>
<dbReference type="Gene3D" id="3.30.565.10">
    <property type="entry name" value="Histidine kinase-like ATPase, C-terminal domain"/>
    <property type="match status" value="1"/>
</dbReference>
<keyword evidence="10" id="KW-0067">ATP-binding</keyword>
<keyword evidence="6" id="KW-0808">Transferase</keyword>
<dbReference type="PANTHER" id="PTHR45528">
    <property type="entry name" value="SENSOR HISTIDINE KINASE CPXA"/>
    <property type="match status" value="1"/>
</dbReference>
<dbReference type="GO" id="GO:0005886">
    <property type="term" value="C:plasma membrane"/>
    <property type="evidence" value="ECO:0007669"/>
    <property type="project" value="UniProtKB-SubCell"/>
</dbReference>
<proteinExistence type="predicted"/>
<sequence length="572" mass="62827">MDTNLKSTESKGTDVFKGAISWICSLLLLCGLTTGLLVLLFIALDPQLAGGLGEAFINLTYGEYPRWLPVAAISVILFVAALLALMFAFRKDRHDFENMLAAWLAKIWVEVKLLVIVAVVLVAILLDFGTTLGGMITPVVAVVFLYFLCLDIGKNRQFFRHNIVHSLLKALNSYRDLTGFEQRSLRRLLSTLAVIVGGLGVSAATFLSLLRVAQSPIRDFFLLGVVGFAAAGVIGSIFWYTLALKRDLRDWSVLLAQIAEMYGGNLNAVNHIPPTSNLYDCAMQLNMIRTGIQKAVEEGIKADRTKVELITNVSHDIKTPLTSIISYVELLKREPDLPPHVMDYIKTISQKADRLNHIVQDVFEVSKAATGNISLDLEDLDIGKLLQQTFGEMEEDLRQSTLAWRVEIPDTPMLVHADGQRLYRVFQNLIRNCDQYALEGSRVYVNLTAQPNPAGGGLVTVMIRNISRNEITMDADHLTARFVRGDQNRTTEGSGLGLSIAKSFTEACGGRFNVHTDGDLFIVTVQFPLVVKAPVAPPVPAAAAAPQEETPPAEAQPVEEAPPPPRQEPPAE</sequence>
<dbReference type="Gene3D" id="1.10.287.130">
    <property type="match status" value="1"/>
</dbReference>
<keyword evidence="5" id="KW-0597">Phosphoprotein</keyword>
<dbReference type="Proteomes" id="UP000824214">
    <property type="component" value="Unassembled WGS sequence"/>
</dbReference>
<dbReference type="Pfam" id="PF00512">
    <property type="entry name" value="HisKA"/>
    <property type="match status" value="1"/>
</dbReference>
<evidence type="ECO:0000256" key="12">
    <source>
        <dbReference type="ARBA" id="ARBA00023012"/>
    </source>
</evidence>
<dbReference type="SUPFAM" id="SSF47384">
    <property type="entry name" value="Homodimeric domain of signal transducing histidine kinase"/>
    <property type="match status" value="1"/>
</dbReference>